<dbReference type="Gene3D" id="1.20.120.230">
    <property type="entry name" value="Alpha-catenin/vinculin-like"/>
    <property type="match status" value="1"/>
</dbReference>
<dbReference type="InterPro" id="IPR014928">
    <property type="entry name" value="Serine_rich_dom"/>
</dbReference>
<feature type="compositionally biased region" description="Polar residues" evidence="17">
    <location>
        <begin position="170"/>
        <end position="181"/>
    </location>
</feature>
<dbReference type="CDD" id="cd11549">
    <property type="entry name" value="Serine_rich_CAS"/>
    <property type="match status" value="1"/>
</dbReference>
<dbReference type="GO" id="GO:0005737">
    <property type="term" value="C:cytoplasm"/>
    <property type="evidence" value="ECO:0007669"/>
    <property type="project" value="UniProtKB-SubCell"/>
</dbReference>
<dbReference type="Proteomes" id="UP000001070">
    <property type="component" value="Unassembled WGS sequence"/>
</dbReference>
<dbReference type="Pfam" id="PF12026">
    <property type="entry name" value="CAS_C"/>
    <property type="match status" value="1"/>
</dbReference>
<dbReference type="InterPro" id="IPR021901">
    <property type="entry name" value="CAS_C"/>
</dbReference>
<dbReference type="InterPro" id="IPR038319">
    <property type="entry name" value="Serine_rich_sf"/>
</dbReference>
<dbReference type="PROSITE" id="PS50002">
    <property type="entry name" value="SH3"/>
    <property type="match status" value="1"/>
</dbReference>
<keyword evidence="9" id="KW-0965">Cell junction</keyword>
<sequence length="808" mass="87669">MLDNQSLISVPESCCSSIATNADLDYDVPVSRRVRIKSKLYARAIYDNYADTPDELPFKKGDVLTVIEQDTEGIEGWWFCSLRNRQGLCPGNRLRILNSYDSGCFSPSPASSPVPSLAASTATLNSSICSTEIYENGSIISTSGAETQSTSSTGSSISSSQGRGARRSWHLSTNKVITPQRPQGDVYIYNNSPGGSLSGAPRSPHPQQQQQQIYSNQSIYQNLGMMNGSNVNGSSTSSTEFETYDIPKPATPVPQLNYDGGVARGVRTPTTGSALGPRFESLKSVGASMSIEEESYDVPRPLIIQQQQQQQQQHQMTPSSSASSLLTSDSLSLSFSSSNRSSLANMPDYDIPRRNPLPVRPHQRPHHAACHSYEFSLPPLQEQAQPNNSNSSSSSSSKSSSSNGSQCIGKELPLELNSALETLAKLQSETTLAITRLLSFVVPHWRTRAQLEPNIMELKLAALRLRTALHDLAEFGEGALGNAHRSEDRNLALKLRPLVRALRDANKLIQDSSESLDAQGGGWSVEQLARSDEKHGCRPPDSLDQLMACAQTLTEDVRSTTSFIQGNASLLFKRQLPPDQAAIASPSTHNGCTRGSAEWLEDYDYVAFESKDAAAKKNQALRDAIPAGLKTQFDSALKIAECTAMGTTPSVPTTPTTPCVVATASPQMTDKDKKLVRYYAQLISTHMGNLLQAIDSFLETVKNNQAPKYFIAYGKFVVVSAHNLVTIGDNVHRNISKEALRDKILHCTNSLSEALKTCVLKSKKAAAHFPSGTAVQEMVDSVHHINDLAYDLKKVMLQAVQLSAGDGA</sequence>
<keyword evidence="7" id="KW-0597">Phosphoprotein</keyword>
<proteinExistence type="inferred from homology"/>
<dbReference type="FunFam" id="1.20.120.830:FF:000001">
    <property type="entry name" value="BCAR1 scaffold protein, Cas family member"/>
    <property type="match status" value="1"/>
</dbReference>
<evidence type="ECO:0000313" key="20">
    <source>
        <dbReference type="Proteomes" id="UP000001070"/>
    </source>
</evidence>
<evidence type="ECO:0000256" key="7">
    <source>
        <dbReference type="ARBA" id="ARBA00022553"/>
    </source>
</evidence>
<dbReference type="GO" id="GO:0030424">
    <property type="term" value="C:axon"/>
    <property type="evidence" value="ECO:0007669"/>
    <property type="project" value="UniProtKB-SubCell"/>
</dbReference>
<dbReference type="OrthoDB" id="5983572at2759"/>
<evidence type="ECO:0000256" key="15">
    <source>
        <dbReference type="ARBA" id="ARBA00081467"/>
    </source>
</evidence>
<reference evidence="19 20" key="1">
    <citation type="journal article" date="2007" name="Nature">
        <title>Evolution of genes and genomes on the Drosophila phylogeny.</title>
        <authorList>
            <consortium name="Drosophila 12 Genomes Consortium"/>
            <person name="Clark A.G."/>
            <person name="Eisen M.B."/>
            <person name="Smith D.R."/>
            <person name="Bergman C.M."/>
            <person name="Oliver B."/>
            <person name="Markow T.A."/>
            <person name="Kaufman T.C."/>
            <person name="Kellis M."/>
            <person name="Gelbart W."/>
            <person name="Iyer V.N."/>
            <person name="Pollard D.A."/>
            <person name="Sackton T.B."/>
            <person name="Larracuente A.M."/>
            <person name="Singh N.D."/>
            <person name="Abad J.P."/>
            <person name="Abt D.N."/>
            <person name="Adryan B."/>
            <person name="Aguade M."/>
            <person name="Akashi H."/>
            <person name="Anderson W.W."/>
            <person name="Aquadro C.F."/>
            <person name="Ardell D.H."/>
            <person name="Arguello R."/>
            <person name="Artieri C.G."/>
            <person name="Barbash D.A."/>
            <person name="Barker D."/>
            <person name="Barsanti P."/>
            <person name="Batterham P."/>
            <person name="Batzoglou S."/>
            <person name="Begun D."/>
            <person name="Bhutkar A."/>
            <person name="Blanco E."/>
            <person name="Bosak S.A."/>
            <person name="Bradley R.K."/>
            <person name="Brand A.D."/>
            <person name="Brent M.R."/>
            <person name="Brooks A.N."/>
            <person name="Brown R.H."/>
            <person name="Butlin R.K."/>
            <person name="Caggese C."/>
            <person name="Calvi B.R."/>
            <person name="Bernardo de Carvalho A."/>
            <person name="Caspi A."/>
            <person name="Castrezana S."/>
            <person name="Celniker S.E."/>
            <person name="Chang J.L."/>
            <person name="Chapple C."/>
            <person name="Chatterji S."/>
            <person name="Chinwalla A."/>
            <person name="Civetta A."/>
            <person name="Clifton S.W."/>
            <person name="Comeron J.M."/>
            <person name="Costello J.C."/>
            <person name="Coyne J.A."/>
            <person name="Daub J."/>
            <person name="David R.G."/>
            <person name="Delcher A.L."/>
            <person name="Delehaunty K."/>
            <person name="Do C.B."/>
            <person name="Ebling H."/>
            <person name="Edwards K."/>
            <person name="Eickbush T."/>
            <person name="Evans J.D."/>
            <person name="Filipski A."/>
            <person name="Findeiss S."/>
            <person name="Freyhult E."/>
            <person name="Fulton L."/>
            <person name="Fulton R."/>
            <person name="Garcia A.C."/>
            <person name="Gardiner A."/>
            <person name="Garfield D.A."/>
            <person name="Garvin B.E."/>
            <person name="Gibson G."/>
            <person name="Gilbert D."/>
            <person name="Gnerre S."/>
            <person name="Godfrey J."/>
            <person name="Good R."/>
            <person name="Gotea V."/>
            <person name="Gravely B."/>
            <person name="Greenberg A.J."/>
            <person name="Griffiths-Jones S."/>
            <person name="Gross S."/>
            <person name="Guigo R."/>
            <person name="Gustafson E.A."/>
            <person name="Haerty W."/>
            <person name="Hahn M.W."/>
            <person name="Halligan D.L."/>
            <person name="Halpern A.L."/>
            <person name="Halter G.M."/>
            <person name="Han M.V."/>
            <person name="Heger A."/>
            <person name="Hillier L."/>
            <person name="Hinrichs A.S."/>
            <person name="Holmes I."/>
            <person name="Hoskins R.A."/>
            <person name="Hubisz M.J."/>
            <person name="Hultmark D."/>
            <person name="Huntley M.A."/>
            <person name="Jaffe D.B."/>
            <person name="Jagadeeshan S."/>
            <person name="Jeck W.R."/>
            <person name="Johnson J."/>
            <person name="Jones C.D."/>
            <person name="Jordan W.C."/>
            <person name="Karpen G.H."/>
            <person name="Kataoka E."/>
            <person name="Keightley P.D."/>
            <person name="Kheradpour P."/>
            <person name="Kirkness E.F."/>
            <person name="Koerich L.B."/>
            <person name="Kristiansen K."/>
            <person name="Kudrna D."/>
            <person name="Kulathinal R.J."/>
            <person name="Kumar S."/>
            <person name="Kwok R."/>
            <person name="Lander E."/>
            <person name="Langley C.H."/>
            <person name="Lapoint R."/>
            <person name="Lazzaro B.P."/>
            <person name="Lee S.J."/>
            <person name="Levesque L."/>
            <person name="Li R."/>
            <person name="Lin C.F."/>
            <person name="Lin M.F."/>
            <person name="Lindblad-Toh K."/>
            <person name="Llopart A."/>
            <person name="Long M."/>
            <person name="Low L."/>
            <person name="Lozovsky E."/>
            <person name="Lu J."/>
            <person name="Luo M."/>
            <person name="Machado C.A."/>
            <person name="Makalowski W."/>
            <person name="Marzo M."/>
            <person name="Matsuda M."/>
            <person name="Matzkin L."/>
            <person name="McAllister B."/>
            <person name="McBride C.S."/>
            <person name="McKernan B."/>
            <person name="McKernan K."/>
            <person name="Mendez-Lago M."/>
            <person name="Minx P."/>
            <person name="Mollenhauer M.U."/>
            <person name="Montooth K."/>
            <person name="Mount S.M."/>
            <person name="Mu X."/>
            <person name="Myers E."/>
            <person name="Negre B."/>
            <person name="Newfeld S."/>
            <person name="Nielsen R."/>
            <person name="Noor M.A."/>
            <person name="O'Grady P."/>
            <person name="Pachter L."/>
            <person name="Papaceit M."/>
            <person name="Parisi M.J."/>
            <person name="Parisi M."/>
            <person name="Parts L."/>
            <person name="Pedersen J.S."/>
            <person name="Pesole G."/>
            <person name="Phillippy A.M."/>
            <person name="Ponting C.P."/>
            <person name="Pop M."/>
            <person name="Porcelli D."/>
            <person name="Powell J.R."/>
            <person name="Prohaska S."/>
            <person name="Pruitt K."/>
            <person name="Puig M."/>
            <person name="Quesneville H."/>
            <person name="Ram K.R."/>
            <person name="Rand D."/>
            <person name="Rasmussen M.D."/>
            <person name="Reed L.K."/>
            <person name="Reenan R."/>
            <person name="Reily A."/>
            <person name="Remington K.A."/>
            <person name="Rieger T.T."/>
            <person name="Ritchie M.G."/>
            <person name="Robin C."/>
            <person name="Rogers Y.H."/>
            <person name="Rohde C."/>
            <person name="Rozas J."/>
            <person name="Rubenfield M.J."/>
            <person name="Ruiz A."/>
            <person name="Russo S."/>
            <person name="Salzberg S.L."/>
            <person name="Sanchez-Gracia A."/>
            <person name="Saranga D.J."/>
            <person name="Sato H."/>
            <person name="Schaeffer S.W."/>
            <person name="Schatz M.C."/>
            <person name="Schlenke T."/>
            <person name="Schwartz R."/>
            <person name="Segarra C."/>
            <person name="Singh R.S."/>
            <person name="Sirot L."/>
            <person name="Sirota M."/>
            <person name="Sisneros N.B."/>
            <person name="Smith C.D."/>
            <person name="Smith T.F."/>
            <person name="Spieth J."/>
            <person name="Stage D.E."/>
            <person name="Stark A."/>
            <person name="Stephan W."/>
            <person name="Strausberg R.L."/>
            <person name="Strempel S."/>
            <person name="Sturgill D."/>
            <person name="Sutton G."/>
            <person name="Sutton G.G."/>
            <person name="Tao W."/>
            <person name="Teichmann S."/>
            <person name="Tobari Y.N."/>
            <person name="Tomimura Y."/>
            <person name="Tsolas J.M."/>
            <person name="Valente V.L."/>
            <person name="Venter E."/>
            <person name="Venter J.C."/>
            <person name="Vicario S."/>
            <person name="Vieira F.G."/>
            <person name="Vilella A.J."/>
            <person name="Villasante A."/>
            <person name="Walenz B."/>
            <person name="Wang J."/>
            <person name="Wasserman M."/>
            <person name="Watts T."/>
            <person name="Wilson D."/>
            <person name="Wilson R.K."/>
            <person name="Wing R.A."/>
            <person name="Wolfner M.F."/>
            <person name="Wong A."/>
            <person name="Wong G.K."/>
            <person name="Wu C.I."/>
            <person name="Wu G."/>
            <person name="Yamamoto D."/>
            <person name="Yang H.P."/>
            <person name="Yang S.P."/>
            <person name="Yorke J.A."/>
            <person name="Yoshida K."/>
            <person name="Zdobnov E."/>
            <person name="Zhang P."/>
            <person name="Zhang Y."/>
            <person name="Zimin A.V."/>
            <person name="Baldwin J."/>
            <person name="Abdouelleil A."/>
            <person name="Abdulkadir J."/>
            <person name="Abebe A."/>
            <person name="Abera B."/>
            <person name="Abreu J."/>
            <person name="Acer S.C."/>
            <person name="Aftuck L."/>
            <person name="Alexander A."/>
            <person name="An P."/>
            <person name="Anderson E."/>
            <person name="Anderson S."/>
            <person name="Arachi H."/>
            <person name="Azer M."/>
            <person name="Bachantsang P."/>
            <person name="Barry A."/>
            <person name="Bayul T."/>
            <person name="Berlin A."/>
            <person name="Bessette D."/>
            <person name="Bloom T."/>
            <person name="Blye J."/>
            <person name="Boguslavskiy L."/>
            <person name="Bonnet C."/>
            <person name="Boukhgalter B."/>
            <person name="Bourzgui I."/>
            <person name="Brown A."/>
            <person name="Cahill P."/>
            <person name="Channer S."/>
            <person name="Cheshatsang Y."/>
            <person name="Chuda L."/>
            <person name="Citroen M."/>
            <person name="Collymore A."/>
            <person name="Cooke P."/>
            <person name="Costello M."/>
            <person name="D'Aco K."/>
            <person name="Daza R."/>
            <person name="De Haan G."/>
            <person name="DeGray S."/>
            <person name="DeMaso C."/>
            <person name="Dhargay N."/>
            <person name="Dooley K."/>
            <person name="Dooley E."/>
            <person name="Doricent M."/>
            <person name="Dorje P."/>
            <person name="Dorjee K."/>
            <person name="Dupes A."/>
            <person name="Elong R."/>
            <person name="Falk J."/>
            <person name="Farina A."/>
            <person name="Faro S."/>
            <person name="Ferguson D."/>
            <person name="Fisher S."/>
            <person name="Foley C.D."/>
            <person name="Franke A."/>
            <person name="Friedrich D."/>
            <person name="Gadbois L."/>
            <person name="Gearin G."/>
            <person name="Gearin C.R."/>
            <person name="Giannoukos G."/>
            <person name="Goode T."/>
            <person name="Graham J."/>
            <person name="Grandbois E."/>
            <person name="Grewal S."/>
            <person name="Gyaltsen K."/>
            <person name="Hafez N."/>
            <person name="Hagos B."/>
            <person name="Hall J."/>
            <person name="Henson C."/>
            <person name="Hollinger A."/>
            <person name="Honan T."/>
            <person name="Huard M.D."/>
            <person name="Hughes L."/>
            <person name="Hurhula B."/>
            <person name="Husby M.E."/>
            <person name="Kamat A."/>
            <person name="Kanga B."/>
            <person name="Kashin S."/>
            <person name="Khazanovich D."/>
            <person name="Kisner P."/>
            <person name="Lance K."/>
            <person name="Lara M."/>
            <person name="Lee W."/>
            <person name="Lennon N."/>
            <person name="Letendre F."/>
            <person name="LeVine R."/>
            <person name="Lipovsky A."/>
            <person name="Liu X."/>
            <person name="Liu J."/>
            <person name="Liu S."/>
            <person name="Lokyitsang T."/>
            <person name="Lokyitsang Y."/>
            <person name="Lubonja R."/>
            <person name="Lui A."/>
            <person name="MacDonald P."/>
            <person name="Magnisalis V."/>
            <person name="Maru K."/>
            <person name="Matthews C."/>
            <person name="McCusker W."/>
            <person name="McDonough S."/>
            <person name="Mehta T."/>
            <person name="Meldrim J."/>
            <person name="Meneus L."/>
            <person name="Mihai O."/>
            <person name="Mihalev A."/>
            <person name="Mihova T."/>
            <person name="Mittelman R."/>
            <person name="Mlenga V."/>
            <person name="Montmayeur A."/>
            <person name="Mulrain L."/>
            <person name="Navidi A."/>
            <person name="Naylor J."/>
            <person name="Negash T."/>
            <person name="Nguyen T."/>
            <person name="Nguyen N."/>
            <person name="Nicol R."/>
            <person name="Norbu C."/>
            <person name="Norbu N."/>
            <person name="Novod N."/>
            <person name="O'Neill B."/>
            <person name="Osman S."/>
            <person name="Markiewicz E."/>
            <person name="Oyono O.L."/>
            <person name="Patti C."/>
            <person name="Phunkhang P."/>
            <person name="Pierre F."/>
            <person name="Priest M."/>
            <person name="Raghuraman S."/>
            <person name="Rege F."/>
            <person name="Reyes R."/>
            <person name="Rise C."/>
            <person name="Rogov P."/>
            <person name="Ross K."/>
            <person name="Ryan E."/>
            <person name="Settipalli S."/>
            <person name="Shea T."/>
            <person name="Sherpa N."/>
            <person name="Shi L."/>
            <person name="Shih D."/>
            <person name="Sparrow T."/>
            <person name="Spaulding J."/>
            <person name="Stalker J."/>
            <person name="Stange-Thomann N."/>
            <person name="Stavropoulos S."/>
            <person name="Stone C."/>
            <person name="Strader C."/>
            <person name="Tesfaye S."/>
            <person name="Thomson T."/>
            <person name="Thoulutsang Y."/>
            <person name="Thoulutsang D."/>
            <person name="Topham K."/>
            <person name="Topping I."/>
            <person name="Tsamla T."/>
            <person name="Vassiliev H."/>
            <person name="Vo A."/>
            <person name="Wangchuk T."/>
            <person name="Wangdi T."/>
            <person name="Weiand M."/>
            <person name="Wilkinson J."/>
            <person name="Wilson A."/>
            <person name="Yadav S."/>
            <person name="Young G."/>
            <person name="Yu Q."/>
            <person name="Zembek L."/>
            <person name="Zhong D."/>
            <person name="Zimmer A."/>
            <person name="Zwirko Z."/>
            <person name="Jaffe D.B."/>
            <person name="Alvarez P."/>
            <person name="Brockman W."/>
            <person name="Butler J."/>
            <person name="Chin C."/>
            <person name="Gnerre S."/>
            <person name="Grabherr M."/>
            <person name="Kleber M."/>
            <person name="Mauceli E."/>
            <person name="MacCallum I."/>
        </authorList>
    </citation>
    <scope>NUCLEOTIDE SEQUENCE [LARGE SCALE GENOMIC DNA]</scope>
    <source>
        <strain evidence="20">Tucson 15287-2541.00</strain>
    </source>
</reference>
<evidence type="ECO:0000256" key="4">
    <source>
        <dbReference type="ARBA" id="ARBA00007848"/>
    </source>
</evidence>
<evidence type="ECO:0000313" key="19">
    <source>
        <dbReference type="EMBL" id="EDV95966.1"/>
    </source>
</evidence>
<dbReference type="FunFam" id="1.20.120.230:FF:000001">
    <property type="entry name" value="Breast cancer anti-estrogen resistance 1"/>
    <property type="match status" value="1"/>
</dbReference>
<dbReference type="InterPro" id="IPR036028">
    <property type="entry name" value="SH3-like_dom_sf"/>
</dbReference>
<dbReference type="PANTHER" id="PTHR10654:SF18">
    <property type="entry name" value="IP17195P"/>
    <property type="match status" value="1"/>
</dbReference>
<keyword evidence="11" id="KW-0729">SH3-binding</keyword>
<feature type="region of interest" description="Disordered" evidence="17">
    <location>
        <begin position="143"/>
        <end position="211"/>
    </location>
</feature>
<dbReference type="FunCoup" id="B4J2A7">
    <property type="interactions" value="411"/>
</dbReference>
<evidence type="ECO:0000256" key="17">
    <source>
        <dbReference type="SAM" id="MobiDB-lite"/>
    </source>
</evidence>
<dbReference type="eggNOG" id="ENOG502QQHE">
    <property type="taxonomic scope" value="Eukaryota"/>
</dbReference>
<dbReference type="GO" id="GO:0017124">
    <property type="term" value="F:SH3 domain binding"/>
    <property type="evidence" value="ECO:0007669"/>
    <property type="project" value="UniProtKB-KW"/>
</dbReference>
<dbReference type="GO" id="GO:0016477">
    <property type="term" value="P:cell migration"/>
    <property type="evidence" value="ECO:0007669"/>
    <property type="project" value="TreeGrafter"/>
</dbReference>
<feature type="compositionally biased region" description="Low complexity" evidence="17">
    <location>
        <begin position="387"/>
        <end position="405"/>
    </location>
</feature>
<evidence type="ECO:0000259" key="18">
    <source>
        <dbReference type="PROSITE" id="PS50002"/>
    </source>
</evidence>
<dbReference type="GO" id="GO:0005925">
    <property type="term" value="C:focal adhesion"/>
    <property type="evidence" value="ECO:0007669"/>
    <property type="project" value="UniProtKB-SubCell"/>
</dbReference>
<feature type="compositionally biased region" description="Low complexity" evidence="17">
    <location>
        <begin position="143"/>
        <end position="163"/>
    </location>
</feature>
<dbReference type="OMA" id="MTPHRPA"/>
<accession>B4J2A7</accession>
<evidence type="ECO:0000256" key="10">
    <source>
        <dbReference type="ARBA" id="ARBA00022990"/>
    </source>
</evidence>
<evidence type="ECO:0000256" key="8">
    <source>
        <dbReference type="ARBA" id="ARBA00022889"/>
    </source>
</evidence>
<dbReference type="Pfam" id="PF00018">
    <property type="entry name" value="SH3_1"/>
    <property type="match status" value="1"/>
</dbReference>
<dbReference type="Gene3D" id="1.20.120.830">
    <property type="entry name" value="Serine-rich domain"/>
    <property type="match status" value="1"/>
</dbReference>
<dbReference type="SMR" id="B4J2A7"/>
<dbReference type="InterPro" id="IPR001452">
    <property type="entry name" value="SH3_domain"/>
</dbReference>
<keyword evidence="8" id="KW-0130">Cell adhesion</keyword>
<keyword evidence="10" id="KW-0007">Acetylation</keyword>
<dbReference type="SMART" id="SM00326">
    <property type="entry name" value="SH3"/>
    <property type="match status" value="1"/>
</dbReference>
<dbReference type="GO" id="GO:0005886">
    <property type="term" value="C:plasma membrane"/>
    <property type="evidence" value="ECO:0007669"/>
    <property type="project" value="TreeGrafter"/>
</dbReference>
<dbReference type="HOGENOM" id="CLU_017000_1_0_1"/>
<dbReference type="FunFam" id="2.30.30.40:FF:000009">
    <property type="entry name" value="Breast cancer anti-estrogen resistance 1"/>
    <property type="match status" value="1"/>
</dbReference>
<keyword evidence="20" id="KW-1185">Reference proteome</keyword>
<evidence type="ECO:0000256" key="5">
    <source>
        <dbReference type="ARBA" id="ARBA00022443"/>
    </source>
</evidence>
<dbReference type="PhylomeDB" id="B4J2A7"/>
<name>B4J2A7_DROGR</name>
<dbReference type="PANTHER" id="PTHR10654">
    <property type="entry name" value="CAS SCAFFOLDING PROTEIN"/>
    <property type="match status" value="1"/>
</dbReference>
<feature type="domain" description="SH3" evidence="18">
    <location>
        <begin position="37"/>
        <end position="99"/>
    </location>
</feature>
<feature type="compositionally biased region" description="Low complexity" evidence="17">
    <location>
        <begin position="305"/>
        <end position="343"/>
    </location>
</feature>
<dbReference type="CDD" id="cd11844">
    <property type="entry name" value="SH3_CAS"/>
    <property type="match status" value="1"/>
</dbReference>
<keyword evidence="5 16" id="KW-0728">SH3 domain</keyword>
<dbReference type="InParanoid" id="B4J2A7"/>
<gene>
    <name evidence="19" type="primary">Dgri\GH15480</name>
    <name evidence="19" type="ORF">Dgri_GH15480</name>
</gene>
<dbReference type="GO" id="GO:0030011">
    <property type="term" value="P:maintenance of cell polarity"/>
    <property type="evidence" value="ECO:0007669"/>
    <property type="project" value="EnsemblMetazoa"/>
</dbReference>
<dbReference type="STRING" id="7222.B4J2A7"/>
<protein>
    <recommendedName>
        <fullName evidence="13">Breast cancer anti-estrogen resistance protein 1</fullName>
    </recommendedName>
    <alternativeName>
        <fullName evidence="14">CRK-associated substrate</fullName>
    </alternativeName>
    <alternativeName>
        <fullName evidence="15">p130cas</fullName>
    </alternativeName>
</protein>
<keyword evidence="6" id="KW-0963">Cytoplasm</keyword>
<evidence type="ECO:0000256" key="12">
    <source>
        <dbReference type="ARBA" id="ARBA00023273"/>
    </source>
</evidence>
<feature type="region of interest" description="Disordered" evidence="17">
    <location>
        <begin position="305"/>
        <end position="368"/>
    </location>
</feature>
<comment type="similarity">
    <text evidence="4">Belongs to the CAS family.</text>
</comment>
<dbReference type="EMBL" id="CH916366">
    <property type="protein sequence ID" value="EDV95966.1"/>
    <property type="molecule type" value="Genomic_DNA"/>
</dbReference>
<evidence type="ECO:0000256" key="14">
    <source>
        <dbReference type="ARBA" id="ARBA00079691"/>
    </source>
</evidence>
<dbReference type="CDD" id="cd11564">
    <property type="entry name" value="FAT-like_CAS_C"/>
    <property type="match status" value="1"/>
</dbReference>
<comment type="subcellular location">
    <subcellularLocation>
        <location evidence="1">Cell junction</location>
        <location evidence="1">Focal adhesion</location>
    </subcellularLocation>
    <subcellularLocation>
        <location evidence="2">Cell projection</location>
        <location evidence="2">Axon</location>
    </subcellularLocation>
    <subcellularLocation>
        <location evidence="3">Cytoplasm</location>
    </subcellularLocation>
</comment>
<keyword evidence="12" id="KW-0966">Cell projection</keyword>
<organism evidence="20">
    <name type="scientific">Drosophila grimshawi</name>
    <name type="common">Hawaiian fruit fly</name>
    <name type="synonym">Idiomyia grimshawi</name>
    <dbReference type="NCBI Taxonomy" id="7222"/>
    <lineage>
        <taxon>Eukaryota</taxon>
        <taxon>Metazoa</taxon>
        <taxon>Ecdysozoa</taxon>
        <taxon>Arthropoda</taxon>
        <taxon>Hexapoda</taxon>
        <taxon>Insecta</taxon>
        <taxon>Pterygota</taxon>
        <taxon>Neoptera</taxon>
        <taxon>Endopterygota</taxon>
        <taxon>Diptera</taxon>
        <taxon>Brachycera</taxon>
        <taxon>Muscomorpha</taxon>
        <taxon>Ephydroidea</taxon>
        <taxon>Drosophilidae</taxon>
        <taxon>Drosophila</taxon>
        <taxon>Hawaiian Drosophila</taxon>
    </lineage>
</organism>
<evidence type="ECO:0000256" key="6">
    <source>
        <dbReference type="ARBA" id="ARBA00022490"/>
    </source>
</evidence>
<evidence type="ECO:0000256" key="11">
    <source>
        <dbReference type="ARBA" id="ARBA00023036"/>
    </source>
</evidence>
<dbReference type="Pfam" id="PF08824">
    <property type="entry name" value="Serine_rich"/>
    <property type="match status" value="1"/>
</dbReference>
<dbReference type="Gene3D" id="2.30.30.40">
    <property type="entry name" value="SH3 Domains"/>
    <property type="match status" value="1"/>
</dbReference>
<evidence type="ECO:0000256" key="1">
    <source>
        <dbReference type="ARBA" id="ARBA00004246"/>
    </source>
</evidence>
<evidence type="ECO:0000256" key="3">
    <source>
        <dbReference type="ARBA" id="ARBA00004496"/>
    </source>
</evidence>
<dbReference type="AlphaFoldDB" id="B4J2A7"/>
<dbReference type="GO" id="GO:0007169">
    <property type="term" value="P:cell surface receptor protein tyrosine kinase signaling pathway"/>
    <property type="evidence" value="ECO:0007669"/>
    <property type="project" value="UniProtKB-ARBA"/>
</dbReference>
<evidence type="ECO:0000256" key="16">
    <source>
        <dbReference type="PROSITE-ProRule" id="PRU00192"/>
    </source>
</evidence>
<dbReference type="SUPFAM" id="SSF50044">
    <property type="entry name" value="SH3-domain"/>
    <property type="match status" value="1"/>
</dbReference>
<dbReference type="InterPro" id="IPR037362">
    <property type="entry name" value="CAS_fam"/>
</dbReference>
<dbReference type="GO" id="GO:0007414">
    <property type="term" value="P:axonal defasciculation"/>
    <property type="evidence" value="ECO:0007669"/>
    <property type="project" value="EnsemblMetazoa"/>
</dbReference>
<evidence type="ECO:0000256" key="9">
    <source>
        <dbReference type="ARBA" id="ARBA00022949"/>
    </source>
</evidence>
<evidence type="ECO:0000256" key="2">
    <source>
        <dbReference type="ARBA" id="ARBA00004489"/>
    </source>
</evidence>
<dbReference type="GO" id="GO:0098609">
    <property type="term" value="P:cell-cell adhesion"/>
    <property type="evidence" value="ECO:0007669"/>
    <property type="project" value="EnsemblMetazoa"/>
</dbReference>
<evidence type="ECO:0000256" key="13">
    <source>
        <dbReference type="ARBA" id="ARBA00072413"/>
    </source>
</evidence>
<feature type="region of interest" description="Disordered" evidence="17">
    <location>
        <begin position="381"/>
        <end position="406"/>
    </location>
</feature>
<dbReference type="KEGG" id="dgr:6556744"/>